<dbReference type="InterPro" id="IPR020616">
    <property type="entry name" value="Thiolase_N"/>
</dbReference>
<feature type="domain" description="Thiolase C-terminal" evidence="6">
    <location>
        <begin position="288"/>
        <end position="408"/>
    </location>
</feature>
<reference evidence="7" key="1">
    <citation type="submission" date="2019-09" db="EMBL/GenBank/DDBJ databases">
        <authorList>
            <person name="Li J."/>
        </authorList>
    </citation>
    <scope>NUCLEOTIDE SEQUENCE [LARGE SCALE GENOMIC DNA]</scope>
    <source>
        <strain evidence="7">NRBC 14897</strain>
    </source>
</reference>
<name>A0A641AQZ8_9ACTN</name>
<feature type="domain" description="Thiolase N-terminal" evidence="5">
    <location>
        <begin position="9"/>
        <end position="231"/>
    </location>
</feature>
<evidence type="ECO:0000256" key="1">
    <source>
        <dbReference type="ARBA" id="ARBA00010982"/>
    </source>
</evidence>
<dbReference type="PANTHER" id="PTHR43365:SF1">
    <property type="entry name" value="ACETYL-COA C-ACYLTRANSFERASE"/>
    <property type="match status" value="1"/>
</dbReference>
<accession>A0A641AQZ8</accession>
<dbReference type="EC" id="2.3.1.16" evidence="7"/>
<dbReference type="SUPFAM" id="SSF53901">
    <property type="entry name" value="Thiolase-like"/>
    <property type="match status" value="2"/>
</dbReference>
<sequence>MPAPSEALVLDYVRTPRGKASRKGSLASHSPLDLVVHLQKALVERTGLDVESIDDITLGCASQVDEQGSNIARTAALLAGWGDSVPGGTINRFCASGVDAVGQTAARIRADDLQLAVAGGVESVSRVPMFVDRGPLWADADIIRTIGSVHMGIAADLNATMDGFTRDQLDAYGLETQLKASRARADGAFARSLVPVPPTGDGPGLDHDELVRPDTTLEGLATLPPAFAELGAGGQDAIALGALRSEPGRGIDDITHLHTVGTSPAMADASALLLIGNAASAERAGLVPRARILGSASTSVNPVVMLTAGQSAVEQVIARAGLTPHDIDVFEFAEAFSALCLRFRRDLDAGPDRMNPNGGTMAMGHAFGATGAILVGSCIEELERRNGRYGVAAVSGAAGLGVAVLVERIAS</sequence>
<proteinExistence type="inferred from homology"/>
<dbReference type="Gene3D" id="3.40.47.10">
    <property type="match status" value="2"/>
</dbReference>
<evidence type="ECO:0000256" key="4">
    <source>
        <dbReference type="RuleBase" id="RU003557"/>
    </source>
</evidence>
<keyword evidence="3 4" id="KW-0012">Acyltransferase</keyword>
<dbReference type="Pfam" id="PF00108">
    <property type="entry name" value="Thiolase_N"/>
    <property type="match status" value="1"/>
</dbReference>
<organism evidence="7 8">
    <name type="scientific">Aeromicrobium fastidiosum</name>
    <dbReference type="NCBI Taxonomy" id="52699"/>
    <lineage>
        <taxon>Bacteria</taxon>
        <taxon>Bacillati</taxon>
        <taxon>Actinomycetota</taxon>
        <taxon>Actinomycetes</taxon>
        <taxon>Propionibacteriales</taxon>
        <taxon>Nocardioidaceae</taxon>
        <taxon>Aeromicrobium</taxon>
    </lineage>
</organism>
<dbReference type="PANTHER" id="PTHR43365">
    <property type="entry name" value="BLR7806 PROTEIN"/>
    <property type="match status" value="1"/>
</dbReference>
<comment type="caution">
    <text evidence="7">The sequence shown here is derived from an EMBL/GenBank/DDBJ whole genome shotgun (WGS) entry which is preliminary data.</text>
</comment>
<dbReference type="Pfam" id="PF02803">
    <property type="entry name" value="Thiolase_C"/>
    <property type="match status" value="1"/>
</dbReference>
<dbReference type="EMBL" id="SDPP02000001">
    <property type="protein sequence ID" value="KAA1380112.1"/>
    <property type="molecule type" value="Genomic_DNA"/>
</dbReference>
<dbReference type="InterPro" id="IPR020617">
    <property type="entry name" value="Thiolase_C"/>
</dbReference>
<evidence type="ECO:0000259" key="6">
    <source>
        <dbReference type="Pfam" id="PF02803"/>
    </source>
</evidence>
<evidence type="ECO:0000259" key="5">
    <source>
        <dbReference type="Pfam" id="PF00108"/>
    </source>
</evidence>
<evidence type="ECO:0000256" key="2">
    <source>
        <dbReference type="ARBA" id="ARBA00022679"/>
    </source>
</evidence>
<gene>
    <name evidence="7" type="ORF">ESP62_002605</name>
</gene>
<dbReference type="PIRSF" id="PIRSF000429">
    <property type="entry name" value="Ac-CoA_Ac_transf"/>
    <property type="match status" value="1"/>
</dbReference>
<dbReference type="InterPro" id="IPR020615">
    <property type="entry name" value="Thiolase_acyl_enz_int_AS"/>
</dbReference>
<dbReference type="RefSeq" id="WP_129180263.1">
    <property type="nucleotide sequence ID" value="NZ_JAGIOG010000001.1"/>
</dbReference>
<dbReference type="NCBIfam" id="TIGR01930">
    <property type="entry name" value="AcCoA-C-Actrans"/>
    <property type="match status" value="1"/>
</dbReference>
<comment type="similarity">
    <text evidence="1 4">Belongs to the thiolase-like superfamily. Thiolase family.</text>
</comment>
<dbReference type="CDD" id="cd00751">
    <property type="entry name" value="thiolase"/>
    <property type="match status" value="1"/>
</dbReference>
<keyword evidence="2 4" id="KW-0808">Transferase</keyword>
<dbReference type="InterPro" id="IPR002155">
    <property type="entry name" value="Thiolase"/>
</dbReference>
<evidence type="ECO:0000313" key="8">
    <source>
        <dbReference type="Proteomes" id="UP001515100"/>
    </source>
</evidence>
<dbReference type="Proteomes" id="UP001515100">
    <property type="component" value="Unassembled WGS sequence"/>
</dbReference>
<keyword evidence="8" id="KW-1185">Reference proteome</keyword>
<dbReference type="GO" id="GO:0003988">
    <property type="term" value="F:acetyl-CoA C-acyltransferase activity"/>
    <property type="evidence" value="ECO:0007669"/>
    <property type="project" value="UniProtKB-EC"/>
</dbReference>
<dbReference type="PROSITE" id="PS00098">
    <property type="entry name" value="THIOLASE_1"/>
    <property type="match status" value="1"/>
</dbReference>
<protein>
    <submittedName>
        <fullName evidence="7">Acetyl-CoA C-acyltransferase</fullName>
        <ecNumber evidence="7">2.3.1.16</ecNumber>
    </submittedName>
</protein>
<dbReference type="InterPro" id="IPR016039">
    <property type="entry name" value="Thiolase-like"/>
</dbReference>
<dbReference type="AlphaFoldDB" id="A0A641AQZ8"/>
<dbReference type="OrthoDB" id="4440515at2"/>
<evidence type="ECO:0000256" key="3">
    <source>
        <dbReference type="ARBA" id="ARBA00023315"/>
    </source>
</evidence>
<evidence type="ECO:0000313" key="7">
    <source>
        <dbReference type="EMBL" id="KAA1380112.1"/>
    </source>
</evidence>